<dbReference type="InterPro" id="IPR058193">
    <property type="entry name" value="VanY/YodJ_core_dom"/>
</dbReference>
<keyword evidence="1" id="KW-0472">Membrane</keyword>
<dbReference type="InterPro" id="IPR052179">
    <property type="entry name" value="DD-CPase-like"/>
</dbReference>
<comment type="caution">
    <text evidence="3">The sequence shown here is derived from an EMBL/GenBank/DDBJ whole genome shotgun (WGS) entry which is preliminary data.</text>
</comment>
<dbReference type="CDD" id="cd14852">
    <property type="entry name" value="LD-carboxypeptidase"/>
    <property type="match status" value="1"/>
</dbReference>
<proteinExistence type="predicted"/>
<protein>
    <submittedName>
        <fullName evidence="3">M15 family metallopeptidase</fullName>
    </submittedName>
</protein>
<keyword evidence="1" id="KW-1133">Transmembrane helix</keyword>
<evidence type="ECO:0000256" key="1">
    <source>
        <dbReference type="SAM" id="Phobius"/>
    </source>
</evidence>
<keyword evidence="4" id="KW-1185">Reference proteome</keyword>
<dbReference type="PANTHER" id="PTHR34385">
    <property type="entry name" value="D-ALANYL-D-ALANINE CARBOXYPEPTIDASE"/>
    <property type="match status" value="1"/>
</dbReference>
<evidence type="ECO:0000259" key="2">
    <source>
        <dbReference type="Pfam" id="PF02557"/>
    </source>
</evidence>
<dbReference type="Pfam" id="PF02557">
    <property type="entry name" value="VanY"/>
    <property type="match status" value="1"/>
</dbReference>
<dbReference type="PANTHER" id="PTHR34385:SF1">
    <property type="entry name" value="PEPTIDOGLYCAN L-ALANYL-D-GLUTAMATE ENDOPEPTIDASE CWLK"/>
    <property type="match status" value="1"/>
</dbReference>
<dbReference type="Proteomes" id="UP000749471">
    <property type="component" value="Unassembled WGS sequence"/>
</dbReference>
<feature type="domain" description="D-alanyl-D-alanine carboxypeptidase-like core" evidence="2">
    <location>
        <begin position="117"/>
        <end position="246"/>
    </location>
</feature>
<sequence>MNKKLIRIMALGVIAIGIFWSIKNIAVNLLNGTIWAESVKKVEDTPVNNVENVKTDVKVDYLKDTTYTDKDGKVVIKNTDDILVLVNKERNLPSDYKPKDLVVPNVRFSFDEKIEKRHMREEAAKALEELFNHAEEDGIMLYAVSGYRSYKTQKMLFDNKVKKVGIEEANKLVAAPGQSEHQTGLAIDVSCKETNFALEENFGQTVEGKWLKNNAHKFGFIIRYPKEYVSITGYSYEPWHIRYVGKEVATEIFEKNITLEEFLGDK</sequence>
<accession>A0ABS6E814</accession>
<gene>
    <name evidence="3" type="ORF">KQI42_12830</name>
</gene>
<evidence type="ECO:0000313" key="3">
    <source>
        <dbReference type="EMBL" id="MBU5438904.1"/>
    </source>
</evidence>
<dbReference type="RefSeq" id="WP_216520369.1">
    <property type="nucleotide sequence ID" value="NZ_JAHLPM010000010.1"/>
</dbReference>
<feature type="transmembrane region" description="Helical" evidence="1">
    <location>
        <begin position="5"/>
        <end position="22"/>
    </location>
</feature>
<reference evidence="3 4" key="1">
    <citation type="submission" date="2021-06" db="EMBL/GenBank/DDBJ databases">
        <authorList>
            <person name="Sun Q."/>
            <person name="Li D."/>
        </authorList>
    </citation>
    <scope>NUCLEOTIDE SEQUENCE [LARGE SCALE GENOMIC DNA]</scope>
    <source>
        <strain evidence="3 4">MSJ-40</strain>
    </source>
</reference>
<evidence type="ECO:0000313" key="4">
    <source>
        <dbReference type="Proteomes" id="UP000749471"/>
    </source>
</evidence>
<dbReference type="InterPro" id="IPR003709">
    <property type="entry name" value="VanY-like_core_dom"/>
</dbReference>
<dbReference type="EMBL" id="JAHLPM010000010">
    <property type="protein sequence ID" value="MBU5438904.1"/>
    <property type="molecule type" value="Genomic_DNA"/>
</dbReference>
<organism evidence="3 4">
    <name type="scientific">Tissierella simiarum</name>
    <dbReference type="NCBI Taxonomy" id="2841534"/>
    <lineage>
        <taxon>Bacteria</taxon>
        <taxon>Bacillati</taxon>
        <taxon>Bacillota</taxon>
        <taxon>Tissierellia</taxon>
        <taxon>Tissierellales</taxon>
        <taxon>Tissierellaceae</taxon>
        <taxon>Tissierella</taxon>
    </lineage>
</organism>
<name>A0ABS6E814_9FIRM</name>
<keyword evidence="1" id="KW-0812">Transmembrane</keyword>